<proteinExistence type="inferred from homology"/>
<feature type="domain" description="Flagellar basal-body/hook protein C-terminal" evidence="8">
    <location>
        <begin position="442"/>
        <end position="479"/>
    </location>
</feature>
<comment type="subcellular location">
    <subcellularLocation>
        <location evidence="1">Bacterial flagellum basal body</location>
    </subcellularLocation>
    <subcellularLocation>
        <location evidence="2">Secreted</location>
    </subcellularLocation>
</comment>
<reference evidence="10 11" key="1">
    <citation type="submission" date="2016-10" db="EMBL/GenBank/DDBJ databases">
        <authorList>
            <person name="de Groot N.N."/>
        </authorList>
    </citation>
    <scope>NUCLEOTIDE SEQUENCE [LARGE SCALE GENOMIC DNA]</scope>
    <source>
        <strain evidence="10 11">CGMCC 1.10959</strain>
    </source>
</reference>
<dbReference type="Pfam" id="PF00460">
    <property type="entry name" value="Flg_bb_rod"/>
    <property type="match status" value="1"/>
</dbReference>
<dbReference type="GO" id="GO:0044780">
    <property type="term" value="P:bacterial-type flagellum assembly"/>
    <property type="evidence" value="ECO:0007669"/>
    <property type="project" value="InterPro"/>
</dbReference>
<dbReference type="EMBL" id="FPAW01000003">
    <property type="protein sequence ID" value="SFT57143.1"/>
    <property type="molecule type" value="Genomic_DNA"/>
</dbReference>
<name>A0A1I6Z335_9RHOB</name>
<dbReference type="Pfam" id="PF22638">
    <property type="entry name" value="FlgK_D1"/>
    <property type="match status" value="1"/>
</dbReference>
<dbReference type="InterPro" id="IPR053927">
    <property type="entry name" value="FlgK_helical"/>
</dbReference>
<sequence length="479" mass="50029">MSLTTALNSAMSGLTAASRATDVVSQNIANALTPGYARRSLEVTSATSTGSGVRIVGVQRHSDPVLVSDRRGADAEHSNAQTIANFHSRFEALVGTATDPTSYSMRLAEFENSLIAAASYSDSAQRLDAVVYAAKGLVASINDTSEGLRQMRTEADTAIGFQVDRLNVALEEVKKLNTRITSAQATGGDVSGLLDQRQLLIDGINQIVPVNQVDRDYGQIALYTDGGAILLDGSAATLDFTPVMDTVPEMTIGNGGLSGLTINGIPVSADKITGGTLAANFEIRDELSVSAQSDLDAVARDLIERFETASLDSTTAAGVPGLFTDDGAAFDPLLELGLAGRLRVNGLVDSDQGGESWRLRAGLGALDPGMPGDSRLLRAFSDVLAEARTPGSTTFGTGSATAADMGSSLLSRVAQNGANAEQRLGFASATQTELSRIELTQGVDTDAELQTLMLVEQAYAANARMIQAVDEMMETILGL</sequence>
<evidence type="ECO:0000259" key="7">
    <source>
        <dbReference type="Pfam" id="PF00460"/>
    </source>
</evidence>
<dbReference type="PANTHER" id="PTHR30033">
    <property type="entry name" value="FLAGELLAR HOOK-ASSOCIATED PROTEIN 1"/>
    <property type="match status" value="1"/>
</dbReference>
<dbReference type="GO" id="GO:0009424">
    <property type="term" value="C:bacterial-type flagellum hook"/>
    <property type="evidence" value="ECO:0007669"/>
    <property type="project" value="InterPro"/>
</dbReference>
<keyword evidence="10" id="KW-0969">Cilium</keyword>
<dbReference type="STRING" id="999627.SAMN05216236_103198"/>
<dbReference type="AlphaFoldDB" id="A0A1I6Z335"/>
<evidence type="ECO:0000256" key="2">
    <source>
        <dbReference type="ARBA" id="ARBA00004613"/>
    </source>
</evidence>
<dbReference type="Pfam" id="PF06429">
    <property type="entry name" value="Flg_bbr_C"/>
    <property type="match status" value="1"/>
</dbReference>
<dbReference type="GO" id="GO:0005198">
    <property type="term" value="F:structural molecule activity"/>
    <property type="evidence" value="ECO:0007669"/>
    <property type="project" value="InterPro"/>
</dbReference>
<organism evidence="10 11">
    <name type="scientific">Sedimentitalea nanhaiensis</name>
    <dbReference type="NCBI Taxonomy" id="999627"/>
    <lineage>
        <taxon>Bacteria</taxon>
        <taxon>Pseudomonadati</taxon>
        <taxon>Pseudomonadota</taxon>
        <taxon>Alphaproteobacteria</taxon>
        <taxon>Rhodobacterales</taxon>
        <taxon>Paracoccaceae</taxon>
        <taxon>Sedimentitalea</taxon>
    </lineage>
</organism>
<keyword evidence="6" id="KW-0975">Bacterial flagellum</keyword>
<keyword evidence="5" id="KW-0964">Secreted</keyword>
<evidence type="ECO:0000256" key="6">
    <source>
        <dbReference type="ARBA" id="ARBA00023143"/>
    </source>
</evidence>
<feature type="domain" description="Flagellar hook-associated protein FlgK helical" evidence="9">
    <location>
        <begin position="100"/>
        <end position="320"/>
    </location>
</feature>
<dbReference type="RefSeq" id="WP_027262546.1">
    <property type="nucleotide sequence ID" value="NZ_FPAW01000003.1"/>
</dbReference>
<evidence type="ECO:0000256" key="5">
    <source>
        <dbReference type="ARBA" id="ARBA00022525"/>
    </source>
</evidence>
<evidence type="ECO:0000256" key="3">
    <source>
        <dbReference type="ARBA" id="ARBA00009677"/>
    </source>
</evidence>
<dbReference type="NCBIfam" id="TIGR02492">
    <property type="entry name" value="flgK_ends"/>
    <property type="match status" value="1"/>
</dbReference>
<dbReference type="SUPFAM" id="SSF64518">
    <property type="entry name" value="Phase 1 flagellin"/>
    <property type="match status" value="1"/>
</dbReference>
<evidence type="ECO:0000256" key="4">
    <source>
        <dbReference type="ARBA" id="ARBA00016244"/>
    </source>
</evidence>
<evidence type="ECO:0000313" key="11">
    <source>
        <dbReference type="Proteomes" id="UP000182466"/>
    </source>
</evidence>
<dbReference type="eggNOG" id="COG1256">
    <property type="taxonomic scope" value="Bacteria"/>
</dbReference>
<evidence type="ECO:0000259" key="9">
    <source>
        <dbReference type="Pfam" id="PF22638"/>
    </source>
</evidence>
<accession>A0A1I6Z335</accession>
<dbReference type="InterPro" id="IPR010930">
    <property type="entry name" value="Flg_bb/hook_C_dom"/>
</dbReference>
<dbReference type="InterPro" id="IPR002371">
    <property type="entry name" value="FlgK"/>
</dbReference>
<keyword evidence="11" id="KW-1185">Reference proteome</keyword>
<evidence type="ECO:0000259" key="8">
    <source>
        <dbReference type="Pfam" id="PF06429"/>
    </source>
</evidence>
<dbReference type="InterPro" id="IPR001444">
    <property type="entry name" value="Flag_bb_rod_N"/>
</dbReference>
<dbReference type="Proteomes" id="UP000182466">
    <property type="component" value="Unassembled WGS sequence"/>
</dbReference>
<comment type="similarity">
    <text evidence="3">Belongs to the flagella basal body rod proteins family.</text>
</comment>
<dbReference type="OrthoDB" id="7181295at2"/>
<gene>
    <name evidence="10" type="ORF">SAMN05216236_103198</name>
</gene>
<evidence type="ECO:0000256" key="1">
    <source>
        <dbReference type="ARBA" id="ARBA00004117"/>
    </source>
</evidence>
<dbReference type="GO" id="GO:0005576">
    <property type="term" value="C:extracellular region"/>
    <property type="evidence" value="ECO:0007669"/>
    <property type="project" value="UniProtKB-SubCell"/>
</dbReference>
<keyword evidence="10" id="KW-0282">Flagellum</keyword>
<protein>
    <recommendedName>
        <fullName evidence="4">Flagellar hook-associated protein 1</fullName>
    </recommendedName>
</protein>
<dbReference type="PANTHER" id="PTHR30033:SF1">
    <property type="entry name" value="FLAGELLAR HOOK-ASSOCIATED PROTEIN 1"/>
    <property type="match status" value="1"/>
</dbReference>
<feature type="domain" description="Flagellar basal body rod protein N-terminal" evidence="7">
    <location>
        <begin position="7"/>
        <end position="36"/>
    </location>
</feature>
<keyword evidence="10" id="KW-0966">Cell projection</keyword>
<dbReference type="GO" id="GO:0009425">
    <property type="term" value="C:bacterial-type flagellum basal body"/>
    <property type="evidence" value="ECO:0007669"/>
    <property type="project" value="UniProtKB-SubCell"/>
</dbReference>
<evidence type="ECO:0000313" key="10">
    <source>
        <dbReference type="EMBL" id="SFT57143.1"/>
    </source>
</evidence>